<dbReference type="PANTHER" id="PTHR33169:SF13">
    <property type="entry name" value="PADR-FAMILY TRANSCRIPTIONAL REGULATOR"/>
    <property type="match status" value="1"/>
</dbReference>
<dbReference type="RefSeq" id="WP_185007574.1">
    <property type="nucleotide sequence ID" value="NZ_BAAAUI010000045.1"/>
</dbReference>
<dbReference type="GO" id="GO:0003677">
    <property type="term" value="F:DNA binding"/>
    <property type="evidence" value="ECO:0007669"/>
    <property type="project" value="UniProtKB-KW"/>
</dbReference>
<dbReference type="InterPro" id="IPR036390">
    <property type="entry name" value="WH_DNA-bd_sf"/>
</dbReference>
<dbReference type="PANTHER" id="PTHR33169">
    <property type="entry name" value="PADR-FAMILY TRANSCRIPTIONAL REGULATOR"/>
    <property type="match status" value="1"/>
</dbReference>
<comment type="caution">
    <text evidence="2">The sequence shown here is derived from an EMBL/GenBank/DDBJ whole genome shotgun (WGS) entry which is preliminary data.</text>
</comment>
<dbReference type="InterPro" id="IPR036388">
    <property type="entry name" value="WH-like_DNA-bd_sf"/>
</dbReference>
<keyword evidence="3" id="KW-1185">Reference proteome</keyword>
<dbReference type="Gene3D" id="1.10.10.10">
    <property type="entry name" value="Winged helix-like DNA-binding domain superfamily/Winged helix DNA-binding domain"/>
    <property type="match status" value="1"/>
</dbReference>
<organism evidence="2 3">
    <name type="scientific">Crossiella cryophila</name>
    <dbReference type="NCBI Taxonomy" id="43355"/>
    <lineage>
        <taxon>Bacteria</taxon>
        <taxon>Bacillati</taxon>
        <taxon>Actinomycetota</taxon>
        <taxon>Actinomycetes</taxon>
        <taxon>Pseudonocardiales</taxon>
        <taxon>Pseudonocardiaceae</taxon>
        <taxon>Crossiella</taxon>
    </lineage>
</organism>
<dbReference type="EMBL" id="JACHMH010000001">
    <property type="protein sequence ID" value="MBB4681185.1"/>
    <property type="molecule type" value="Genomic_DNA"/>
</dbReference>
<name>A0A7W7FXK0_9PSEU</name>
<reference evidence="2 3" key="1">
    <citation type="submission" date="2020-08" db="EMBL/GenBank/DDBJ databases">
        <title>Sequencing the genomes of 1000 actinobacteria strains.</title>
        <authorList>
            <person name="Klenk H.-P."/>
        </authorList>
    </citation>
    <scope>NUCLEOTIDE SEQUENCE [LARGE SCALE GENOMIC DNA]</scope>
    <source>
        <strain evidence="2 3">DSM 44230</strain>
    </source>
</reference>
<dbReference type="Proteomes" id="UP000533598">
    <property type="component" value="Unassembled WGS sequence"/>
</dbReference>
<sequence>MESLSEQAFLVLTALADEPRHGYGLIQEVKELSGDRVQLAAGTLYGLLDRLAKQGLVALDREEVENSRLRRYYRLTDEGAEVVRAAAERMAEGAKLAKQRLVRRRLFRATGRLA</sequence>
<dbReference type="AlphaFoldDB" id="A0A7W7FXK0"/>
<dbReference type="InterPro" id="IPR052509">
    <property type="entry name" value="Metal_resp_DNA-bind_regulator"/>
</dbReference>
<accession>A0A7W7FXK0</accession>
<dbReference type="Pfam" id="PF03551">
    <property type="entry name" value="PadR"/>
    <property type="match status" value="1"/>
</dbReference>
<feature type="domain" description="Transcription regulator PadR N-terminal" evidence="1">
    <location>
        <begin position="11"/>
        <end position="83"/>
    </location>
</feature>
<protein>
    <submittedName>
        <fullName evidence="2">DNA-binding PadR family transcriptional regulator</fullName>
    </submittedName>
</protein>
<gene>
    <name evidence="2" type="ORF">HNR67_007303</name>
</gene>
<keyword evidence="2" id="KW-0238">DNA-binding</keyword>
<dbReference type="SUPFAM" id="SSF46785">
    <property type="entry name" value="Winged helix' DNA-binding domain"/>
    <property type="match status" value="1"/>
</dbReference>
<dbReference type="InterPro" id="IPR005149">
    <property type="entry name" value="Tscrpt_reg_PadR_N"/>
</dbReference>
<proteinExistence type="predicted"/>
<evidence type="ECO:0000313" key="3">
    <source>
        <dbReference type="Proteomes" id="UP000533598"/>
    </source>
</evidence>
<evidence type="ECO:0000259" key="1">
    <source>
        <dbReference type="Pfam" id="PF03551"/>
    </source>
</evidence>
<evidence type="ECO:0000313" key="2">
    <source>
        <dbReference type="EMBL" id="MBB4681185.1"/>
    </source>
</evidence>